<gene>
    <name evidence="1" type="ORF">Nepgr_020630</name>
</gene>
<name>A0AAD3SXB3_NEPGR</name>
<sequence>MGSRALVSPLSPPSPFSTAWDDSKVRLLHFRRRIRPQTVFLHRGMRVAGVARRASRVFAAHLSLSIRCLPSPQHLIGCEAGSSCGHAPPSKCRSLGTLSLRNRYFSGISCGNGLIPVPSYQQGEWKHPNCLMTFTEHFCSGLKSVKGNPTVDAKELYGKMLDSVTVKQSAPPNAWLWSLIEKCENKDDIKLLFDILQRLRVFRLSNLRIHDNFNCNLCQEVTKACARVGDIESGKKALWKHNIYGLSPTIGSVNHLLSYAKRHQDPKLVVEIMRLLKRNDLPLQPSTADIVFSICYDTDKWELISKYSKRFLKAGVKLRKTTFDIWMEFAVKRGDTESLWEIEKLRSELYKQPSLKSGFLCAKGFLLEQKPENAAVAIQLLDQTLTDSKRPEIMVELQKLVHEWPSGVLKFQEEDQKASDAALKAGISTMISCLSNMGMAVSVNPENPTRTEPILS</sequence>
<dbReference type="InterPro" id="IPR011990">
    <property type="entry name" value="TPR-like_helical_dom_sf"/>
</dbReference>
<dbReference type="Gene3D" id="1.25.40.10">
    <property type="entry name" value="Tetratricopeptide repeat domain"/>
    <property type="match status" value="1"/>
</dbReference>
<proteinExistence type="predicted"/>
<dbReference type="PANTHER" id="PTHR47604">
    <property type="entry name" value="ADENYLYL CYCLASE"/>
    <property type="match status" value="1"/>
</dbReference>
<dbReference type="PANTHER" id="PTHR47604:SF1">
    <property type="entry name" value="ADENYLYL CYCLASE"/>
    <property type="match status" value="1"/>
</dbReference>
<dbReference type="EMBL" id="BSYO01000019">
    <property type="protein sequence ID" value="GMH18789.1"/>
    <property type="molecule type" value="Genomic_DNA"/>
</dbReference>
<comment type="caution">
    <text evidence="1">The sequence shown here is derived from an EMBL/GenBank/DDBJ whole genome shotgun (WGS) entry which is preliminary data.</text>
</comment>
<reference evidence="1" key="1">
    <citation type="submission" date="2023-05" db="EMBL/GenBank/DDBJ databases">
        <title>Nepenthes gracilis genome sequencing.</title>
        <authorList>
            <person name="Fukushima K."/>
        </authorList>
    </citation>
    <scope>NUCLEOTIDE SEQUENCE</scope>
    <source>
        <strain evidence="1">SING2019-196</strain>
    </source>
</reference>
<protein>
    <submittedName>
        <fullName evidence="1">Uncharacterized protein</fullName>
    </submittedName>
</protein>
<organism evidence="1 2">
    <name type="scientific">Nepenthes gracilis</name>
    <name type="common">Slender pitcher plant</name>
    <dbReference type="NCBI Taxonomy" id="150966"/>
    <lineage>
        <taxon>Eukaryota</taxon>
        <taxon>Viridiplantae</taxon>
        <taxon>Streptophyta</taxon>
        <taxon>Embryophyta</taxon>
        <taxon>Tracheophyta</taxon>
        <taxon>Spermatophyta</taxon>
        <taxon>Magnoliopsida</taxon>
        <taxon>eudicotyledons</taxon>
        <taxon>Gunneridae</taxon>
        <taxon>Pentapetalae</taxon>
        <taxon>Caryophyllales</taxon>
        <taxon>Nepenthaceae</taxon>
        <taxon>Nepenthes</taxon>
    </lineage>
</organism>
<dbReference type="Proteomes" id="UP001279734">
    <property type="component" value="Unassembled WGS sequence"/>
</dbReference>
<evidence type="ECO:0000313" key="1">
    <source>
        <dbReference type="EMBL" id="GMH18789.1"/>
    </source>
</evidence>
<dbReference type="AlphaFoldDB" id="A0AAD3SXB3"/>
<evidence type="ECO:0000313" key="2">
    <source>
        <dbReference type="Proteomes" id="UP001279734"/>
    </source>
</evidence>
<accession>A0AAD3SXB3</accession>
<keyword evidence="2" id="KW-1185">Reference proteome</keyword>